<dbReference type="Pfam" id="PF01724">
    <property type="entry name" value="DUF29"/>
    <property type="match status" value="1"/>
</dbReference>
<proteinExistence type="predicted"/>
<comment type="caution">
    <text evidence="2">The sequence shown here is derived from an EMBL/GenBank/DDBJ whole genome shotgun (WGS) entry which is preliminary data.</text>
</comment>
<sequence>MKTLYETDFNLWIEQTVNQLKSGDIKGLDLDNLIEEIESMGRNNKREVRSRLIVLMAHLLKWQYQPEKQSNSWIYTIKEQRLQLKLILQDSPSLKPFLQQVLDDCYQDARKDAAQETKLTPDNFPKESPYTQAQILDPDFFPKSE</sequence>
<evidence type="ECO:0000313" key="2">
    <source>
        <dbReference type="EMBL" id="MBE9253718.1"/>
    </source>
</evidence>
<gene>
    <name evidence="2" type="ORF">IQ217_07595</name>
</gene>
<dbReference type="InterPro" id="IPR002636">
    <property type="entry name" value="DUF29"/>
</dbReference>
<dbReference type="RefSeq" id="WP_194019485.1">
    <property type="nucleotide sequence ID" value="NZ_JADEVV010000017.1"/>
</dbReference>
<accession>A0ABR9VTF3</accession>
<feature type="region of interest" description="Disordered" evidence="1">
    <location>
        <begin position="113"/>
        <end position="145"/>
    </location>
</feature>
<evidence type="ECO:0000313" key="3">
    <source>
        <dbReference type="Proteomes" id="UP000658720"/>
    </source>
</evidence>
<protein>
    <submittedName>
        <fullName evidence="2">DUF29 domain-containing protein</fullName>
    </submittedName>
</protein>
<dbReference type="PANTHER" id="PTHR34235">
    <property type="entry name" value="SLR1203 PROTEIN-RELATED"/>
    <property type="match status" value="1"/>
</dbReference>
<dbReference type="EMBL" id="JADEVV010000017">
    <property type="protein sequence ID" value="MBE9253718.1"/>
    <property type="molecule type" value="Genomic_DNA"/>
</dbReference>
<dbReference type="PANTHER" id="PTHR34235:SF3">
    <property type="entry name" value="SLR1203 PROTEIN"/>
    <property type="match status" value="1"/>
</dbReference>
<keyword evidence="3" id="KW-1185">Reference proteome</keyword>
<dbReference type="Proteomes" id="UP000658720">
    <property type="component" value="Unassembled WGS sequence"/>
</dbReference>
<organism evidence="2 3">
    <name type="scientific">Synechocystis salina LEGE 00031</name>
    <dbReference type="NCBI Taxonomy" id="1828736"/>
    <lineage>
        <taxon>Bacteria</taxon>
        <taxon>Bacillati</taxon>
        <taxon>Cyanobacteriota</taxon>
        <taxon>Cyanophyceae</taxon>
        <taxon>Synechococcales</taxon>
        <taxon>Merismopediaceae</taxon>
        <taxon>Synechocystis</taxon>
    </lineage>
</organism>
<dbReference type="Gene3D" id="1.20.1220.20">
    <property type="entry name" value="Uncharcterised protein PF01724"/>
    <property type="match status" value="1"/>
</dbReference>
<name>A0ABR9VTF3_9SYNC</name>
<reference evidence="2 3" key="1">
    <citation type="submission" date="2020-10" db="EMBL/GenBank/DDBJ databases">
        <authorList>
            <person name="Castelo-Branco R."/>
            <person name="Eusebio N."/>
            <person name="Adriana R."/>
            <person name="Vieira A."/>
            <person name="Brugerolle De Fraissinette N."/>
            <person name="Rezende De Castro R."/>
            <person name="Schneider M.P."/>
            <person name="Vasconcelos V."/>
            <person name="Leao P.N."/>
        </authorList>
    </citation>
    <scope>NUCLEOTIDE SEQUENCE [LARGE SCALE GENOMIC DNA]</scope>
    <source>
        <strain evidence="2 3">LEGE 00031</strain>
    </source>
</reference>
<evidence type="ECO:0000256" key="1">
    <source>
        <dbReference type="SAM" id="MobiDB-lite"/>
    </source>
</evidence>